<evidence type="ECO:0000313" key="2">
    <source>
        <dbReference type="Proteomes" id="UP000005446"/>
    </source>
</evidence>
<dbReference type="Proteomes" id="UP000005446">
    <property type="component" value="Unassembled WGS sequence"/>
</dbReference>
<comment type="caution">
    <text evidence="1">The sequence shown here is derived from an EMBL/GenBank/DDBJ whole genome shotgun (WGS) entry which is preliminary data.</text>
</comment>
<sequence length="60" mass="6726">MSLRTSVMTSINDGKSPNVCSEASLFEYLPRGKSIQAVMILFYIERPLKILNLLLLPKNA</sequence>
<dbReference type="AlphaFoldDB" id="H0EN78"/>
<proteinExistence type="predicted"/>
<protein>
    <submittedName>
        <fullName evidence="1">Uncharacterized protein</fullName>
    </submittedName>
</protein>
<reference evidence="1 2" key="1">
    <citation type="journal article" date="2012" name="Eukaryot. Cell">
        <title>Genome sequence of the fungus Glarea lozoyensis: the first genome sequence of a species from the Helotiaceae family.</title>
        <authorList>
            <person name="Youssar L."/>
            <person name="Gruening B.A."/>
            <person name="Erxleben A."/>
            <person name="Guenther S."/>
            <person name="Huettel W."/>
        </authorList>
    </citation>
    <scope>NUCLEOTIDE SEQUENCE [LARGE SCALE GENOMIC DNA]</scope>
    <source>
        <strain evidence="2">ATCC 74030 / MF5533</strain>
    </source>
</reference>
<accession>H0EN78</accession>
<dbReference type="InParanoid" id="H0EN78"/>
<dbReference type="HOGENOM" id="CLU_2941930_0_0_1"/>
<evidence type="ECO:0000313" key="1">
    <source>
        <dbReference type="EMBL" id="EHK99998.1"/>
    </source>
</evidence>
<name>H0EN78_GLAL7</name>
<keyword evidence="2" id="KW-1185">Reference proteome</keyword>
<gene>
    <name evidence="1" type="ORF">M7I_4081</name>
</gene>
<organism evidence="1 2">
    <name type="scientific">Glarea lozoyensis (strain ATCC 74030 / MF5533)</name>
    <dbReference type="NCBI Taxonomy" id="1104152"/>
    <lineage>
        <taxon>Eukaryota</taxon>
        <taxon>Fungi</taxon>
        <taxon>Dikarya</taxon>
        <taxon>Ascomycota</taxon>
        <taxon>Pezizomycotina</taxon>
        <taxon>Leotiomycetes</taxon>
        <taxon>Helotiales</taxon>
        <taxon>Helotiaceae</taxon>
        <taxon>Glarea</taxon>
    </lineage>
</organism>
<dbReference type="EMBL" id="AGUE01000101">
    <property type="protein sequence ID" value="EHK99998.1"/>
    <property type="molecule type" value="Genomic_DNA"/>
</dbReference>